<protein>
    <submittedName>
        <fullName evidence="2">Uncharacterized protein</fullName>
    </submittedName>
</protein>
<gene>
    <name evidence="2" type="ORF">FCM35_KLT17110</name>
</gene>
<proteinExistence type="predicted"/>
<accession>A0A833RMV3</accession>
<feature type="region of interest" description="Disordered" evidence="1">
    <location>
        <begin position="36"/>
        <end position="103"/>
    </location>
</feature>
<reference evidence="2" key="1">
    <citation type="submission" date="2020-01" db="EMBL/GenBank/DDBJ databases">
        <title>Genome sequence of Kobresia littledalei, the first chromosome-level genome in the family Cyperaceae.</title>
        <authorList>
            <person name="Qu G."/>
        </authorList>
    </citation>
    <scope>NUCLEOTIDE SEQUENCE</scope>
    <source>
        <strain evidence="2">C.B.Clarke</strain>
        <tissue evidence="2">Leaf</tissue>
    </source>
</reference>
<dbReference type="AlphaFoldDB" id="A0A833RMV3"/>
<evidence type="ECO:0000313" key="2">
    <source>
        <dbReference type="EMBL" id="KAF3338273.1"/>
    </source>
</evidence>
<keyword evidence="3" id="KW-1185">Reference proteome</keyword>
<dbReference type="Proteomes" id="UP000623129">
    <property type="component" value="Unassembled WGS sequence"/>
</dbReference>
<feature type="compositionally biased region" description="Basic and acidic residues" evidence="1">
    <location>
        <begin position="46"/>
        <end position="77"/>
    </location>
</feature>
<sequence length="103" mass="12413">MKLRRSKCEESKSFYGIEGSRGMGWILDRHKAGLHNYTTHNTQHSTQHEREGRREKGEGRREKGEREREKTTQERKRERERRKKLQLSNPTFLRPLNTSYIDT</sequence>
<organism evidence="2 3">
    <name type="scientific">Carex littledalei</name>
    <dbReference type="NCBI Taxonomy" id="544730"/>
    <lineage>
        <taxon>Eukaryota</taxon>
        <taxon>Viridiplantae</taxon>
        <taxon>Streptophyta</taxon>
        <taxon>Embryophyta</taxon>
        <taxon>Tracheophyta</taxon>
        <taxon>Spermatophyta</taxon>
        <taxon>Magnoliopsida</taxon>
        <taxon>Liliopsida</taxon>
        <taxon>Poales</taxon>
        <taxon>Cyperaceae</taxon>
        <taxon>Cyperoideae</taxon>
        <taxon>Cariceae</taxon>
        <taxon>Carex</taxon>
        <taxon>Carex subgen. Euthyceras</taxon>
    </lineage>
</organism>
<evidence type="ECO:0000256" key="1">
    <source>
        <dbReference type="SAM" id="MobiDB-lite"/>
    </source>
</evidence>
<name>A0A833RMV3_9POAL</name>
<dbReference type="EMBL" id="SWLB01000005">
    <property type="protein sequence ID" value="KAF3338273.1"/>
    <property type="molecule type" value="Genomic_DNA"/>
</dbReference>
<evidence type="ECO:0000313" key="3">
    <source>
        <dbReference type="Proteomes" id="UP000623129"/>
    </source>
</evidence>
<comment type="caution">
    <text evidence="2">The sequence shown here is derived from an EMBL/GenBank/DDBJ whole genome shotgun (WGS) entry which is preliminary data.</text>
</comment>
<feature type="compositionally biased region" description="Polar residues" evidence="1">
    <location>
        <begin position="86"/>
        <end position="103"/>
    </location>
</feature>
<feature type="compositionally biased region" description="Polar residues" evidence="1">
    <location>
        <begin position="36"/>
        <end position="45"/>
    </location>
</feature>